<dbReference type="AlphaFoldDB" id="A0A2K5CZL2"/>
<protein>
    <submittedName>
        <fullName evidence="2">Uncharacterized protein</fullName>
    </submittedName>
</protein>
<sequence length="142" mass="15226">MTSDSFSKLHRKFGSVRSRQSPRGLETSWSPSSPRGPTTCKPSTWVQVRSSIWELTAATLASHSGQDPGATLLYCYNMVPQPLPCPSTCLSCTLLSTAGQYLSVSCPPSSYVCLCLDSAGRSFQPLAGYLTLSVMQSEAPVV</sequence>
<keyword evidence="3" id="KW-1185">Reference proteome</keyword>
<dbReference type="Ensembl" id="ENSANAT00000031976.1">
    <property type="protein sequence ID" value="ENSANAP00000014145.1"/>
    <property type="gene ID" value="ENSANAG00000024991.1"/>
</dbReference>
<evidence type="ECO:0000313" key="3">
    <source>
        <dbReference type="Proteomes" id="UP000233020"/>
    </source>
</evidence>
<feature type="compositionally biased region" description="Polar residues" evidence="1">
    <location>
        <begin position="17"/>
        <end position="43"/>
    </location>
</feature>
<name>A0A2K5CZL2_AOTNA</name>
<feature type="region of interest" description="Disordered" evidence="1">
    <location>
        <begin position="1"/>
        <end position="43"/>
    </location>
</feature>
<accession>A0A2K5CZL2</accession>
<organism evidence="2 3">
    <name type="scientific">Aotus nancymaae</name>
    <name type="common">Ma's night monkey</name>
    <dbReference type="NCBI Taxonomy" id="37293"/>
    <lineage>
        <taxon>Eukaryota</taxon>
        <taxon>Metazoa</taxon>
        <taxon>Chordata</taxon>
        <taxon>Craniata</taxon>
        <taxon>Vertebrata</taxon>
        <taxon>Euteleostomi</taxon>
        <taxon>Mammalia</taxon>
        <taxon>Eutheria</taxon>
        <taxon>Euarchontoglires</taxon>
        <taxon>Primates</taxon>
        <taxon>Haplorrhini</taxon>
        <taxon>Platyrrhini</taxon>
        <taxon>Aotidae</taxon>
        <taxon>Aotus</taxon>
    </lineage>
</organism>
<evidence type="ECO:0000313" key="2">
    <source>
        <dbReference type="Ensembl" id="ENSANAP00000014145.1"/>
    </source>
</evidence>
<proteinExistence type="predicted"/>
<reference evidence="2" key="1">
    <citation type="submission" date="2025-08" db="UniProtKB">
        <authorList>
            <consortium name="Ensembl"/>
        </authorList>
    </citation>
    <scope>IDENTIFICATION</scope>
</reference>
<dbReference type="Proteomes" id="UP000233020">
    <property type="component" value="Unplaced"/>
</dbReference>
<reference evidence="2" key="2">
    <citation type="submission" date="2025-09" db="UniProtKB">
        <authorList>
            <consortium name="Ensembl"/>
        </authorList>
    </citation>
    <scope>IDENTIFICATION</scope>
</reference>
<evidence type="ECO:0000256" key="1">
    <source>
        <dbReference type="SAM" id="MobiDB-lite"/>
    </source>
</evidence>
<dbReference type="GeneTree" id="ENSGT00630000089910"/>